<protein>
    <recommendedName>
        <fullName evidence="4">TIGR02678 family protein</fullName>
    </recommendedName>
</protein>
<name>A0ABY7ZY37_9ACTN</name>
<feature type="compositionally biased region" description="Basic and acidic residues" evidence="1">
    <location>
        <begin position="481"/>
        <end position="498"/>
    </location>
</feature>
<dbReference type="Proteomes" id="UP001219605">
    <property type="component" value="Chromosome"/>
</dbReference>
<evidence type="ECO:0008006" key="4">
    <source>
        <dbReference type="Google" id="ProtNLM"/>
    </source>
</evidence>
<evidence type="ECO:0000313" key="2">
    <source>
        <dbReference type="EMBL" id="WDZ87721.1"/>
    </source>
</evidence>
<evidence type="ECO:0000313" key="3">
    <source>
        <dbReference type="Proteomes" id="UP001219605"/>
    </source>
</evidence>
<proteinExistence type="predicted"/>
<sequence length="498" mass="57229">MDRFDPGARPTRLDNRDLARVAVVAQCLDNQWVTQDLLTEMVTRRRSFRDVERQRQRDARAEYLRAILNAEQVVVNRAYFFNNPVVHRDFVADGPQRDAFRALLGESVIVPFLLRERDPSEEPTFGVDQAGWNAWLRVLDEVEQVRCLRLSWHDEENERLTQRLMYAEFRRFLLQLVAFDLPQLGRDLGLPEAGWPVLGDRLRDVTQWAAGSDEVTRNTFYQRFLVEPGSNPAAGLFRAEPLVAELKQLVDLRYNTTLPDAVDGYALTPTDSLRRTAMQEYRRERAPEHDLDDLLGLVRTLRPQVFDLAQLPLRLDLTGLELHHVRQARRTDEWRAYVVALQGLLDDPFDFVDRSQRVYDRYVALARRLAELVGTRRAARMDVWDPTIRVSVEVLGAVVSVVFDGDPRIELVGEVATEVVARGATAVVRFAVVGRDERRAARELSTGIDVMRVQLHRAGEDWRELVRRFQELGFPITAGTGRDDEPNIDRPQGEDGDQ</sequence>
<organism evidence="2 3">
    <name type="scientific">Micromonospora cathayae</name>
    <dbReference type="NCBI Taxonomy" id="3028804"/>
    <lineage>
        <taxon>Bacteria</taxon>
        <taxon>Bacillati</taxon>
        <taxon>Actinomycetota</taxon>
        <taxon>Actinomycetes</taxon>
        <taxon>Micromonosporales</taxon>
        <taxon>Micromonosporaceae</taxon>
        <taxon>Micromonospora</taxon>
    </lineage>
</organism>
<dbReference type="EMBL" id="CP118615">
    <property type="protein sequence ID" value="WDZ87721.1"/>
    <property type="molecule type" value="Genomic_DNA"/>
</dbReference>
<keyword evidence="3" id="KW-1185">Reference proteome</keyword>
<dbReference type="RefSeq" id="WP_275034728.1">
    <property type="nucleotide sequence ID" value="NZ_CP118615.1"/>
</dbReference>
<accession>A0ABY7ZY37</accession>
<evidence type="ECO:0000256" key="1">
    <source>
        <dbReference type="SAM" id="MobiDB-lite"/>
    </source>
</evidence>
<gene>
    <name evidence="2" type="ORF">PVK37_15590</name>
</gene>
<reference evidence="2 3" key="1">
    <citation type="submission" date="2023-02" db="EMBL/GenBank/DDBJ databases">
        <authorList>
            <person name="Mo P."/>
        </authorList>
    </citation>
    <scope>NUCLEOTIDE SEQUENCE [LARGE SCALE GENOMIC DNA]</scope>
    <source>
        <strain evidence="2 3">HUAS 3</strain>
    </source>
</reference>
<feature type="region of interest" description="Disordered" evidence="1">
    <location>
        <begin position="476"/>
        <end position="498"/>
    </location>
</feature>